<evidence type="ECO:0000313" key="2">
    <source>
        <dbReference type="EMBL" id="AGW42433.1"/>
    </source>
</evidence>
<organism evidence="2 3">
    <name type="scientific">Leifsonia xyli subsp. cynodontis DSM 46306</name>
    <dbReference type="NCBI Taxonomy" id="1389489"/>
    <lineage>
        <taxon>Bacteria</taxon>
        <taxon>Bacillati</taxon>
        <taxon>Actinomycetota</taxon>
        <taxon>Actinomycetes</taxon>
        <taxon>Micrococcales</taxon>
        <taxon>Microbacteriaceae</taxon>
        <taxon>Leifsonia</taxon>
    </lineage>
</organism>
<dbReference type="EMBL" id="CP006734">
    <property type="protein sequence ID" value="AGW42433.1"/>
    <property type="molecule type" value="Genomic_DNA"/>
</dbReference>
<dbReference type="Proteomes" id="UP000016743">
    <property type="component" value="Chromosome"/>
</dbReference>
<dbReference type="RefSeq" id="WP_021755906.1">
    <property type="nucleotide sequence ID" value="NC_022438.1"/>
</dbReference>
<feature type="region of interest" description="Disordered" evidence="1">
    <location>
        <begin position="161"/>
        <end position="189"/>
    </location>
</feature>
<dbReference type="KEGG" id="lxy:O159_24970"/>
<dbReference type="PATRIC" id="fig|1389489.3.peg.2394"/>
<evidence type="ECO:0000256" key="1">
    <source>
        <dbReference type="SAM" id="MobiDB-lite"/>
    </source>
</evidence>
<dbReference type="AlphaFoldDB" id="U3PFL3"/>
<feature type="compositionally biased region" description="Basic and acidic residues" evidence="1">
    <location>
        <begin position="161"/>
        <end position="173"/>
    </location>
</feature>
<gene>
    <name evidence="2" type="ORF">O159_24970</name>
</gene>
<keyword evidence="3" id="KW-1185">Reference proteome</keyword>
<proteinExistence type="predicted"/>
<sequence length="244" mass="26858">MGAQQFIRLLDAEGQFAGSDREVRPFLARRRDRDRQIASAEDHGTRRVRHEFEELFALRVALYSLHRVDHDRHAVLLAECPGEPIQPVRVRSNVKILAFAGGASTPPAQQFGLAAPGRGDDRDHRGIPLAFIEPADQGAAQYHPLSTGFWRFAVDIDHKTSDKSARSESDRKGPALANNRRVSAKMRSPCPGDFSAVGDVGDARWTARNSLISIKESPESGRVNGWKTAATVGNDVIFIKISIS</sequence>
<evidence type="ECO:0000313" key="3">
    <source>
        <dbReference type="Proteomes" id="UP000016743"/>
    </source>
</evidence>
<name>U3PFL3_LEIXC</name>
<accession>U3PFL3</accession>
<reference evidence="2 3" key="1">
    <citation type="journal article" date="2013" name="Genome Announc.">
        <title>Complete Genome Sequence of Leifsonia xyli subsp. cynodontis Strain DSM46306, a Gram-Positive Bacterial Pathogen of Grasses.</title>
        <authorList>
            <person name="Monteiro-Vitorello C.B."/>
            <person name="Zerillo M.M."/>
            <person name="Van Sluys M.A."/>
            <person name="Camargo L.E."/>
            <person name="Kitajima J.P."/>
        </authorList>
    </citation>
    <scope>NUCLEOTIDE SEQUENCE [LARGE SCALE GENOMIC DNA]</scope>
    <source>
        <strain evidence="2 3">DSM 46306</strain>
    </source>
</reference>
<protein>
    <submittedName>
        <fullName evidence="2">Uncharacterized protein</fullName>
    </submittedName>
</protein>
<dbReference type="HOGENOM" id="CLU_1136933_0_0_11"/>